<evidence type="ECO:0000256" key="5">
    <source>
        <dbReference type="ARBA" id="ARBA00022801"/>
    </source>
</evidence>
<evidence type="ECO:0000256" key="7">
    <source>
        <dbReference type="ARBA" id="ARBA00023136"/>
    </source>
</evidence>
<evidence type="ECO:0000259" key="13">
    <source>
        <dbReference type="SMART" id="SM00962"/>
    </source>
</evidence>
<keyword evidence="6 10" id="KW-0342">GTP-binding</keyword>
<accession>A0A0F7WXL4</accession>
<comment type="subunit">
    <text evidence="10">Part of the signal recognition particle protein translocation system, which is composed of SRP and FtsY.</text>
</comment>
<dbReference type="GO" id="GO:0005525">
    <property type="term" value="F:GTP binding"/>
    <property type="evidence" value="ECO:0007669"/>
    <property type="project" value="UniProtKB-UniRule"/>
</dbReference>
<feature type="domain" description="AAA+ ATPase" evidence="12">
    <location>
        <begin position="103"/>
        <end position="250"/>
    </location>
</feature>
<dbReference type="Gene3D" id="3.40.50.300">
    <property type="entry name" value="P-loop containing nucleotide triphosphate hydrolases"/>
    <property type="match status" value="1"/>
</dbReference>
<evidence type="ECO:0000256" key="8">
    <source>
        <dbReference type="ARBA" id="ARBA00023170"/>
    </source>
</evidence>
<dbReference type="HAMAP" id="MF_00920">
    <property type="entry name" value="FtsY"/>
    <property type="match status" value="1"/>
</dbReference>
<keyword evidence="2 10" id="KW-1003">Cell membrane</keyword>
<dbReference type="SMART" id="SM00962">
    <property type="entry name" value="SRP54"/>
    <property type="match status" value="1"/>
</dbReference>
<evidence type="ECO:0000256" key="3">
    <source>
        <dbReference type="ARBA" id="ARBA00022490"/>
    </source>
</evidence>
<dbReference type="AlphaFoldDB" id="A0A0F7WXL4"/>
<dbReference type="GO" id="GO:0003924">
    <property type="term" value="F:GTPase activity"/>
    <property type="evidence" value="ECO:0007669"/>
    <property type="project" value="UniProtKB-UniRule"/>
</dbReference>
<keyword evidence="11" id="KW-0812">Transmembrane</keyword>
<organism evidence="14">
    <name type="scientific">Chlamydia pneumoniae</name>
    <name type="common">Chlamydophila pneumoniae</name>
    <dbReference type="NCBI Taxonomy" id="83558"/>
    <lineage>
        <taxon>Bacteria</taxon>
        <taxon>Pseudomonadati</taxon>
        <taxon>Chlamydiota</taxon>
        <taxon>Chlamydiia</taxon>
        <taxon>Chlamydiales</taxon>
        <taxon>Chlamydiaceae</taxon>
        <taxon>Chlamydia/Chlamydophila group</taxon>
        <taxon>Chlamydia</taxon>
    </lineage>
</organism>
<dbReference type="NCBIfam" id="TIGR00064">
    <property type="entry name" value="ftsY"/>
    <property type="match status" value="1"/>
</dbReference>
<keyword evidence="7 10" id="KW-0472">Membrane</keyword>
<feature type="domain" description="SRP54-type proteins GTP-binding" evidence="13">
    <location>
        <begin position="104"/>
        <end position="305"/>
    </location>
</feature>
<comment type="catalytic activity">
    <reaction evidence="9 10">
        <text>GTP + H2O = GDP + phosphate + H(+)</text>
        <dbReference type="Rhea" id="RHEA:19669"/>
        <dbReference type="ChEBI" id="CHEBI:15377"/>
        <dbReference type="ChEBI" id="CHEBI:15378"/>
        <dbReference type="ChEBI" id="CHEBI:37565"/>
        <dbReference type="ChEBI" id="CHEBI:43474"/>
        <dbReference type="ChEBI" id="CHEBI:58189"/>
        <dbReference type="EC" id="3.6.5.4"/>
    </reaction>
</comment>
<keyword evidence="5 10" id="KW-0378">Hydrolase</keyword>
<feature type="transmembrane region" description="Helical" evidence="11">
    <location>
        <begin position="6"/>
        <end position="25"/>
    </location>
</feature>
<dbReference type="CDD" id="cd17874">
    <property type="entry name" value="FtsY"/>
    <property type="match status" value="1"/>
</dbReference>
<dbReference type="SUPFAM" id="SSF52540">
    <property type="entry name" value="P-loop containing nucleoside triphosphate hydrolases"/>
    <property type="match status" value="1"/>
</dbReference>
<keyword evidence="10" id="KW-0997">Cell inner membrane</keyword>
<evidence type="ECO:0000256" key="1">
    <source>
        <dbReference type="ARBA" id="ARBA00004413"/>
    </source>
</evidence>
<dbReference type="InterPro" id="IPR004390">
    <property type="entry name" value="SR_rcpt_FtsY"/>
</dbReference>
<dbReference type="EC" id="3.6.5.4" evidence="10"/>
<comment type="similarity">
    <text evidence="10">Belongs to the GTP-binding SRP family. FtsY subfamily.</text>
</comment>
<name>A0A0F7WXL4_CHLPN</name>
<evidence type="ECO:0000256" key="11">
    <source>
        <dbReference type="SAM" id="Phobius"/>
    </source>
</evidence>
<dbReference type="Pfam" id="PF02881">
    <property type="entry name" value="SRP54_N"/>
    <property type="match status" value="1"/>
</dbReference>
<comment type="function">
    <text evidence="10">Involved in targeting and insertion of nascent membrane proteins into the cytoplasmic membrane. Acts as a receptor for the complex formed by the signal recognition particle (SRP) and the ribosome-nascent chain (RNC).</text>
</comment>
<gene>
    <name evidence="10" type="primary">ftsY</name>
    <name evidence="14" type="ORF">BN1224_DC9_CH_00060</name>
</gene>
<dbReference type="InterPro" id="IPR003593">
    <property type="entry name" value="AAA+_ATPase"/>
</dbReference>
<evidence type="ECO:0000256" key="4">
    <source>
        <dbReference type="ARBA" id="ARBA00022741"/>
    </source>
</evidence>
<keyword evidence="3 10" id="KW-0963">Cytoplasm</keyword>
<evidence type="ECO:0000259" key="12">
    <source>
        <dbReference type="SMART" id="SM00382"/>
    </source>
</evidence>
<sequence length="310" mass="34097">MRFSSYLVSFLLLQLTLLLAMFKFFRNKLQSLFKKNISLDLIEDAESLFYEADFGTELTEELCARLRRTKKADASTIKDLITVLLRESLEGLPSQASQSSQTRPIVSLLLGTNGSGKTTTAAKLAHYYKERSESVMLVATDTFRAAGMDQARLWANELGCGFVSGQPGGDAAAIAFDGIQSAIARGYSRVIIDTSGRLHVHGNLMKELSKIVSVCGKALEGAPHEIFMTVDSTLGNNAIEQVRVFHDVVPLSGLIFTKVDGSAKGGTLFQIARRLKIPTKFIGYGESLKDLNEFDLDLFLNKLFPEVEKI</sequence>
<dbReference type="InterPro" id="IPR000897">
    <property type="entry name" value="SRP54_GTPase_dom"/>
</dbReference>
<dbReference type="PANTHER" id="PTHR43134:SF1">
    <property type="entry name" value="SIGNAL RECOGNITION PARTICLE RECEPTOR SUBUNIT ALPHA"/>
    <property type="match status" value="1"/>
</dbReference>
<proteinExistence type="inferred from homology"/>
<dbReference type="SMART" id="SM00382">
    <property type="entry name" value="AAA"/>
    <property type="match status" value="1"/>
</dbReference>
<dbReference type="GO" id="GO:0005737">
    <property type="term" value="C:cytoplasm"/>
    <property type="evidence" value="ECO:0007669"/>
    <property type="project" value="UniProtKB-SubCell"/>
</dbReference>
<evidence type="ECO:0000256" key="6">
    <source>
        <dbReference type="ARBA" id="ARBA00023134"/>
    </source>
</evidence>
<dbReference type="InterPro" id="IPR027417">
    <property type="entry name" value="P-loop_NTPase"/>
</dbReference>
<dbReference type="Pfam" id="PF00448">
    <property type="entry name" value="SRP54"/>
    <property type="match status" value="1"/>
</dbReference>
<evidence type="ECO:0000256" key="2">
    <source>
        <dbReference type="ARBA" id="ARBA00022475"/>
    </source>
</evidence>
<dbReference type="GO" id="GO:0005047">
    <property type="term" value="F:signal recognition particle binding"/>
    <property type="evidence" value="ECO:0007669"/>
    <property type="project" value="TreeGrafter"/>
</dbReference>
<dbReference type="Gene3D" id="1.20.120.140">
    <property type="entry name" value="Signal recognition particle SRP54, nucleotide-binding domain"/>
    <property type="match status" value="1"/>
</dbReference>
<dbReference type="EMBL" id="LN847063">
    <property type="protein sequence ID" value="CRI43114.1"/>
    <property type="molecule type" value="Genomic_DNA"/>
</dbReference>
<comment type="subcellular location">
    <subcellularLocation>
        <location evidence="10">Cell inner membrane</location>
        <topology evidence="10">Peripheral membrane protein</topology>
        <orientation evidence="10">Cytoplasmic side</orientation>
    </subcellularLocation>
    <subcellularLocation>
        <location evidence="10">Cytoplasm</location>
    </subcellularLocation>
    <subcellularLocation>
        <location evidence="1">Cell membrane</location>
        <topology evidence="1">Peripheral membrane protein</topology>
        <orientation evidence="1">Cytoplasmic side</orientation>
    </subcellularLocation>
</comment>
<dbReference type="PANTHER" id="PTHR43134">
    <property type="entry name" value="SIGNAL RECOGNITION PARTICLE RECEPTOR SUBUNIT ALPHA"/>
    <property type="match status" value="1"/>
</dbReference>
<dbReference type="GO" id="GO:0005886">
    <property type="term" value="C:plasma membrane"/>
    <property type="evidence" value="ECO:0007669"/>
    <property type="project" value="UniProtKB-SubCell"/>
</dbReference>
<keyword evidence="11" id="KW-1133">Transmembrane helix</keyword>
<protein>
    <recommendedName>
        <fullName evidence="10">Signal recognition particle receptor FtsY</fullName>
        <shortName evidence="10">SRP receptor</shortName>
        <ecNumber evidence="10">3.6.5.4</ecNumber>
    </recommendedName>
</protein>
<reference evidence="14" key="1">
    <citation type="submission" date="2015-05" db="EMBL/GenBank/DDBJ databases">
        <authorList>
            <person name="Rattei Thomas"/>
        </authorList>
    </citation>
    <scope>NUCLEOTIDE SEQUENCE</scope>
    <source>
        <strain evidence="14">DC9</strain>
    </source>
</reference>
<dbReference type="SUPFAM" id="SSF47364">
    <property type="entry name" value="Domain of the SRP/SRP receptor G-proteins"/>
    <property type="match status" value="1"/>
</dbReference>
<dbReference type="InterPro" id="IPR013822">
    <property type="entry name" value="Signal_recog_particl_SRP54_hlx"/>
</dbReference>
<evidence type="ECO:0000313" key="14">
    <source>
        <dbReference type="EMBL" id="CRI43114.1"/>
    </source>
</evidence>
<feature type="binding site" evidence="10">
    <location>
        <begin position="257"/>
        <end position="260"/>
    </location>
    <ligand>
        <name>GTP</name>
        <dbReference type="ChEBI" id="CHEBI:37565"/>
    </ligand>
</feature>
<evidence type="ECO:0000256" key="10">
    <source>
        <dbReference type="HAMAP-Rule" id="MF_00920"/>
    </source>
</evidence>
<dbReference type="InterPro" id="IPR036225">
    <property type="entry name" value="SRP/SRP_N"/>
</dbReference>
<dbReference type="InterPro" id="IPR042101">
    <property type="entry name" value="SRP54_N_sf"/>
</dbReference>
<keyword evidence="8 10" id="KW-0675">Receptor</keyword>
<dbReference type="GO" id="GO:0006614">
    <property type="term" value="P:SRP-dependent cotranslational protein targeting to membrane"/>
    <property type="evidence" value="ECO:0007669"/>
    <property type="project" value="InterPro"/>
</dbReference>
<feature type="binding site" evidence="10">
    <location>
        <begin position="193"/>
        <end position="197"/>
    </location>
    <ligand>
        <name>GTP</name>
        <dbReference type="ChEBI" id="CHEBI:37565"/>
    </ligand>
</feature>
<evidence type="ECO:0000256" key="9">
    <source>
        <dbReference type="ARBA" id="ARBA00048027"/>
    </source>
</evidence>
<keyword evidence="4 10" id="KW-0547">Nucleotide-binding</keyword>
<feature type="binding site" evidence="10">
    <location>
        <begin position="111"/>
        <end position="118"/>
    </location>
    <ligand>
        <name>GTP</name>
        <dbReference type="ChEBI" id="CHEBI:37565"/>
    </ligand>
</feature>